<evidence type="ECO:0000256" key="2">
    <source>
        <dbReference type="ARBA" id="ARBA00023125"/>
    </source>
</evidence>
<dbReference type="EMBL" id="MJBI02000009">
    <property type="protein sequence ID" value="RAI79281.1"/>
    <property type="molecule type" value="Genomic_DNA"/>
</dbReference>
<dbReference type="PANTHER" id="PTHR30146">
    <property type="entry name" value="LACI-RELATED TRANSCRIPTIONAL REPRESSOR"/>
    <property type="match status" value="1"/>
</dbReference>
<comment type="caution">
    <text evidence="5">The sequence shown here is derived from an EMBL/GenBank/DDBJ whole genome shotgun (WGS) entry which is preliminary data.</text>
</comment>
<dbReference type="RefSeq" id="WP_099576907.1">
    <property type="nucleotide sequence ID" value="NZ_MJBI02000009.1"/>
</dbReference>
<dbReference type="InterPro" id="IPR028082">
    <property type="entry name" value="Peripla_BP_I"/>
</dbReference>
<protein>
    <submittedName>
        <fullName evidence="5">LacI family transcriptional regulator</fullName>
    </submittedName>
</protein>
<dbReference type="InterPro" id="IPR010982">
    <property type="entry name" value="Lambda_DNA-bd_dom_sf"/>
</dbReference>
<dbReference type="GO" id="GO:0000976">
    <property type="term" value="F:transcription cis-regulatory region binding"/>
    <property type="evidence" value="ECO:0007669"/>
    <property type="project" value="TreeGrafter"/>
</dbReference>
<dbReference type="Proteomes" id="UP000229523">
    <property type="component" value="Unassembled WGS sequence"/>
</dbReference>
<keyword evidence="6" id="KW-1185">Reference proteome</keyword>
<dbReference type="SUPFAM" id="SSF53822">
    <property type="entry name" value="Periplasmic binding protein-like I"/>
    <property type="match status" value="1"/>
</dbReference>
<dbReference type="InterPro" id="IPR000843">
    <property type="entry name" value="HTH_LacI"/>
</dbReference>
<keyword evidence="2" id="KW-0238">DNA-binding</keyword>
<evidence type="ECO:0000313" key="6">
    <source>
        <dbReference type="Proteomes" id="UP000229523"/>
    </source>
</evidence>
<reference evidence="5 6" key="1">
    <citation type="journal article" date="2018" name="Front. Microbiol.">
        <title>Description and Comparative Genomics of Macrococcus caseolyticus subsp. hominis subsp. nov., Macrococcus goetzii sp. nov., Macrococcus epidermidis sp. nov., and Macrococcus bohemicus sp. nov., Novel Macrococci From Human Clinical Material With Virulence Potential and Suspected Uptake of Foreign DNA by Natural Transformation.</title>
        <authorList>
            <person name="Maslanova I."/>
            <person name="Wertheimer Z."/>
            <person name="Sedlacek I."/>
            <person name="Svec P."/>
            <person name="Indrakova A."/>
            <person name="Kovarovic V."/>
            <person name="Schumann P."/>
            <person name="Sproer C."/>
            <person name="Kralova S."/>
            <person name="Sedo O."/>
            <person name="Kristofova L."/>
            <person name="Vrbovska V."/>
            <person name="Fuzik T."/>
            <person name="Petras P."/>
            <person name="Zdrahal Z."/>
            <person name="Ruzickova V."/>
            <person name="Doskar J."/>
            <person name="Pantucek R."/>
        </authorList>
    </citation>
    <scope>NUCLEOTIDE SEQUENCE [LARGE SCALE GENOMIC DNA]</scope>
    <source>
        <strain evidence="5 6">CCM 4927</strain>
    </source>
</reference>
<proteinExistence type="predicted"/>
<dbReference type="SMART" id="SM00354">
    <property type="entry name" value="HTH_LACI"/>
    <property type="match status" value="1"/>
</dbReference>
<dbReference type="CDD" id="cd01392">
    <property type="entry name" value="HTH_LacI"/>
    <property type="match status" value="1"/>
</dbReference>
<name>A0A2G5NWQ2_9STAP</name>
<keyword evidence="3" id="KW-0804">Transcription</keyword>
<dbReference type="Gene3D" id="3.40.50.2300">
    <property type="match status" value="2"/>
</dbReference>
<dbReference type="Pfam" id="PF13377">
    <property type="entry name" value="Peripla_BP_3"/>
    <property type="match status" value="1"/>
</dbReference>
<dbReference type="PANTHER" id="PTHR30146:SF154">
    <property type="entry name" value="TRANSCRIPTION REGULATOR, MEMBER OF GALR FAMILY"/>
    <property type="match status" value="1"/>
</dbReference>
<evidence type="ECO:0000313" key="5">
    <source>
        <dbReference type="EMBL" id="RAI79281.1"/>
    </source>
</evidence>
<dbReference type="PROSITE" id="PS00356">
    <property type="entry name" value="HTH_LACI_1"/>
    <property type="match status" value="1"/>
</dbReference>
<dbReference type="SUPFAM" id="SSF47413">
    <property type="entry name" value="lambda repressor-like DNA-binding domains"/>
    <property type="match status" value="1"/>
</dbReference>
<organism evidence="5 6">
    <name type="scientific">Macrococcoides goetzii</name>
    <dbReference type="NCBI Taxonomy" id="1891097"/>
    <lineage>
        <taxon>Bacteria</taxon>
        <taxon>Bacillati</taxon>
        <taxon>Bacillota</taxon>
        <taxon>Bacilli</taxon>
        <taxon>Bacillales</taxon>
        <taxon>Staphylococcaceae</taxon>
        <taxon>Macrococcoides</taxon>
    </lineage>
</organism>
<dbReference type="Pfam" id="PF00356">
    <property type="entry name" value="LacI"/>
    <property type="match status" value="1"/>
</dbReference>
<evidence type="ECO:0000256" key="3">
    <source>
        <dbReference type="ARBA" id="ARBA00023163"/>
    </source>
</evidence>
<gene>
    <name evidence="5" type="ORF">BFS35_012030</name>
</gene>
<evidence type="ECO:0000256" key="1">
    <source>
        <dbReference type="ARBA" id="ARBA00023015"/>
    </source>
</evidence>
<dbReference type="GO" id="GO:0003700">
    <property type="term" value="F:DNA-binding transcription factor activity"/>
    <property type="evidence" value="ECO:0007669"/>
    <property type="project" value="TreeGrafter"/>
</dbReference>
<sequence length="324" mass="35855">MNNILDIANLAGVSKSTVSRYLNGGSVSDKTRQKIDKIVKETGFKPNQFAQSLKAKRTNMIGVIVPRLNSYASNETLLGIETTLRSQNYQTLIANTDLSIDLELNAIKTFHTSKVDGIILLATTLTEEHIEHIESLDKPFLLIGQQDAHIHSIIQNDYAAGIKIGKYFKNLKYQNIAYLGVPETDIAVGQKRKQGVIKGFGQTIPLYETTFKLQDATEAAKQLVEKYDALICATDNIALGVLKAAQQQKVRVPEQLSITGFGGYETTSIVTPMITTIKFPYFETGELAAKSILDLIDEKEVPLLQEMSFELNEKESVDKKAVQA</sequence>
<dbReference type="CDD" id="cd01542">
    <property type="entry name" value="PBP1_TreR-like"/>
    <property type="match status" value="1"/>
</dbReference>
<dbReference type="PROSITE" id="PS50932">
    <property type="entry name" value="HTH_LACI_2"/>
    <property type="match status" value="1"/>
</dbReference>
<evidence type="ECO:0000259" key="4">
    <source>
        <dbReference type="PROSITE" id="PS50932"/>
    </source>
</evidence>
<dbReference type="Gene3D" id="1.10.260.40">
    <property type="entry name" value="lambda repressor-like DNA-binding domains"/>
    <property type="match status" value="1"/>
</dbReference>
<keyword evidence="1" id="KW-0805">Transcription regulation</keyword>
<feature type="domain" description="HTH lacI-type" evidence="4">
    <location>
        <begin position="3"/>
        <end position="55"/>
    </location>
</feature>
<dbReference type="AlphaFoldDB" id="A0A2G5NWQ2"/>
<accession>A0A2G5NWQ2</accession>
<dbReference type="InterPro" id="IPR046335">
    <property type="entry name" value="LacI/GalR-like_sensor"/>
</dbReference>